<keyword evidence="1" id="KW-0472">Membrane</keyword>
<evidence type="ECO:0000256" key="1">
    <source>
        <dbReference type="SAM" id="Phobius"/>
    </source>
</evidence>
<reference evidence="2 3" key="1">
    <citation type="submission" date="2018-11" db="EMBL/GenBank/DDBJ databases">
        <authorList>
            <person name="Da X."/>
        </authorList>
    </citation>
    <scope>NUCLEOTIDE SEQUENCE [LARGE SCALE GENOMIC DNA]</scope>
    <source>
        <strain evidence="2 3">S14-144</strain>
    </source>
</reference>
<keyword evidence="1" id="KW-1133">Transmembrane helix</keyword>
<dbReference type="Proteomes" id="UP000268084">
    <property type="component" value="Chromosome"/>
</dbReference>
<organism evidence="2 3">
    <name type="scientific">Nakamurella antarctica</name>
    <dbReference type="NCBI Taxonomy" id="1902245"/>
    <lineage>
        <taxon>Bacteria</taxon>
        <taxon>Bacillati</taxon>
        <taxon>Actinomycetota</taxon>
        <taxon>Actinomycetes</taxon>
        <taxon>Nakamurellales</taxon>
        <taxon>Nakamurellaceae</taxon>
        <taxon>Nakamurella</taxon>
    </lineage>
</organism>
<dbReference type="OrthoDB" id="5193760at2"/>
<keyword evidence="3" id="KW-1185">Reference proteome</keyword>
<proteinExistence type="predicted"/>
<dbReference type="RefSeq" id="WP_124799285.1">
    <property type="nucleotide sequence ID" value="NZ_CP034170.1"/>
</dbReference>
<dbReference type="AlphaFoldDB" id="A0A3G8ZWK3"/>
<feature type="transmembrane region" description="Helical" evidence="1">
    <location>
        <begin position="47"/>
        <end position="66"/>
    </location>
</feature>
<accession>A0A3G8ZWK3</accession>
<gene>
    <name evidence="2" type="ORF">EH165_09725</name>
</gene>
<evidence type="ECO:0000313" key="2">
    <source>
        <dbReference type="EMBL" id="AZI58376.1"/>
    </source>
</evidence>
<reference evidence="2 3" key="2">
    <citation type="submission" date="2018-12" db="EMBL/GenBank/DDBJ databases">
        <title>Nakamurella antarcticus sp. nov., isolated from Antarctica South Shetland Islands soil.</title>
        <authorList>
            <person name="Peng F."/>
        </authorList>
    </citation>
    <scope>NUCLEOTIDE SEQUENCE [LARGE SCALE GENOMIC DNA]</scope>
    <source>
        <strain evidence="2 3">S14-144</strain>
    </source>
</reference>
<protein>
    <recommendedName>
        <fullName evidence="4">Pilus assembly protein</fullName>
    </recommendedName>
</protein>
<dbReference type="KEGG" id="nak:EH165_09725"/>
<evidence type="ECO:0008006" key="4">
    <source>
        <dbReference type="Google" id="ProtNLM"/>
    </source>
</evidence>
<name>A0A3G8ZWK3_9ACTN</name>
<keyword evidence="1" id="KW-0812">Transmembrane</keyword>
<evidence type="ECO:0000313" key="3">
    <source>
        <dbReference type="Proteomes" id="UP000268084"/>
    </source>
</evidence>
<dbReference type="EMBL" id="CP034170">
    <property type="protein sequence ID" value="AZI58376.1"/>
    <property type="molecule type" value="Genomic_DNA"/>
</dbReference>
<sequence>MSSFADSPICATVISAGASPAACQEPACQEPACQGGQPDSGRALIEVLVLAVVLMIPVIYLLIAVLRLQAGTFAVAQAARDAAQVIDTAPDLPTGLQRASLVSITALSDQNIPPDGLRLRFVEPGADCGSAPDRNPDLTAGSVYDVCVITIVTLPGVPTSVTCSRNTVTGVYTLHVGEFREGP</sequence>